<feature type="domain" description="Anti-sigma factor NepR" evidence="1">
    <location>
        <begin position="11"/>
        <end position="45"/>
    </location>
</feature>
<accession>A0ABV9KDF8</accession>
<evidence type="ECO:0000313" key="3">
    <source>
        <dbReference type="Proteomes" id="UP001595973"/>
    </source>
</evidence>
<reference evidence="3" key="1">
    <citation type="journal article" date="2019" name="Int. J. Syst. Evol. Microbiol.">
        <title>The Global Catalogue of Microorganisms (GCM) 10K type strain sequencing project: providing services to taxonomists for standard genome sequencing and annotation.</title>
        <authorList>
            <consortium name="The Broad Institute Genomics Platform"/>
            <consortium name="The Broad Institute Genome Sequencing Center for Infectious Disease"/>
            <person name="Wu L."/>
            <person name="Ma J."/>
        </authorList>
    </citation>
    <scope>NUCLEOTIDE SEQUENCE [LARGE SCALE GENOMIC DNA]</scope>
    <source>
        <strain evidence="3">CGMCC 4.7283</strain>
    </source>
</reference>
<evidence type="ECO:0000259" key="1">
    <source>
        <dbReference type="Pfam" id="PF18557"/>
    </source>
</evidence>
<organism evidence="2 3">
    <name type="scientific">Seohaeicola nanhaiensis</name>
    <dbReference type="NCBI Taxonomy" id="1387282"/>
    <lineage>
        <taxon>Bacteria</taxon>
        <taxon>Pseudomonadati</taxon>
        <taxon>Pseudomonadota</taxon>
        <taxon>Alphaproteobacteria</taxon>
        <taxon>Rhodobacterales</taxon>
        <taxon>Roseobacteraceae</taxon>
        <taxon>Seohaeicola</taxon>
    </lineage>
</organism>
<dbReference type="InterPro" id="IPR041649">
    <property type="entry name" value="NepR"/>
</dbReference>
<name>A0ABV9KDF8_9RHOB</name>
<dbReference type="EMBL" id="JBHSGI010000002">
    <property type="protein sequence ID" value="MFC4667949.1"/>
    <property type="molecule type" value="Genomic_DNA"/>
</dbReference>
<comment type="caution">
    <text evidence="2">The sequence shown here is derived from an EMBL/GenBank/DDBJ whole genome shotgun (WGS) entry which is preliminary data.</text>
</comment>
<protein>
    <submittedName>
        <fullName evidence="2">NepR family anti-sigma factor</fullName>
    </submittedName>
</protein>
<evidence type="ECO:0000313" key="2">
    <source>
        <dbReference type="EMBL" id="MFC4667949.1"/>
    </source>
</evidence>
<dbReference type="Proteomes" id="UP001595973">
    <property type="component" value="Unassembled WGS sequence"/>
</dbReference>
<dbReference type="RefSeq" id="WP_380716183.1">
    <property type="nucleotide sequence ID" value="NZ_JBHSGI010000002.1"/>
</dbReference>
<dbReference type="Pfam" id="PF18557">
    <property type="entry name" value="NepR"/>
    <property type="match status" value="1"/>
</dbReference>
<proteinExistence type="predicted"/>
<keyword evidence="3" id="KW-1185">Reference proteome</keyword>
<sequence length="48" mass="5763">MTKSEETSKLQAQIDENLKRVYQEALQEQVPDRFKDLLEKLRQKEAKQ</sequence>
<gene>
    <name evidence="2" type="ORF">ACFO5X_05230</name>
</gene>